<proteinExistence type="predicted"/>
<feature type="compositionally biased region" description="Basic residues" evidence="1">
    <location>
        <begin position="97"/>
        <end position="107"/>
    </location>
</feature>
<dbReference type="Gene3D" id="3.30.1150.10">
    <property type="match status" value="1"/>
</dbReference>
<keyword evidence="2" id="KW-1133">Transmembrane helix</keyword>
<keyword evidence="4" id="KW-1185">Reference proteome</keyword>
<feature type="transmembrane region" description="Helical" evidence="2">
    <location>
        <begin position="6"/>
        <end position="26"/>
    </location>
</feature>
<evidence type="ECO:0000313" key="4">
    <source>
        <dbReference type="Proteomes" id="UP000229730"/>
    </source>
</evidence>
<dbReference type="RefSeq" id="WP_099471338.1">
    <property type="nucleotide sequence ID" value="NZ_CP041025.1"/>
</dbReference>
<keyword evidence="2" id="KW-0472">Membrane</keyword>
<feature type="region of interest" description="Disordered" evidence="1">
    <location>
        <begin position="48"/>
        <end position="137"/>
    </location>
</feature>
<dbReference type="InParanoid" id="A0A2G4YTY2"/>
<comment type="caution">
    <text evidence="3">The sequence shown here is derived from an EMBL/GenBank/DDBJ whole genome shotgun (WGS) entry which is preliminary data.</text>
</comment>
<dbReference type="EMBL" id="PDEM01000009">
    <property type="protein sequence ID" value="PHZ85753.1"/>
    <property type="molecule type" value="Genomic_DNA"/>
</dbReference>
<name>A0A2G4YTY2_9PROT</name>
<sequence length="284" mass="32148">MKQALVISFIFHTVVIFSTMVVMPVLRRDPPTEMKVIPVEMVKIGDVTRLKSQEKKPDPAPKKKTPPKEKQPERKVEMPPEPPKMASTMPLPDMKAKPKSKPKKKPEKKVEPKKPTQTAANRAPKVTPKSKPRRFSSDKLAALLDKREETQPNIVEKLKDKDFGKQKIISDVDIQQQTLSIIDAVDKHIYDKQCWNIPAGAKGAEDLRVVIRLRLSPEGALVGAPKVTDSARMSRAGQEFFRTAAESALRAVRKCAPYDFLPRDQYNLWREMEIVFDPAHMLNG</sequence>
<feature type="compositionally biased region" description="Basic and acidic residues" evidence="1">
    <location>
        <begin position="48"/>
        <end position="78"/>
    </location>
</feature>
<organism evidence="3 4">
    <name type="scientific">Paremcibacter congregatus</name>
    <dbReference type="NCBI Taxonomy" id="2043170"/>
    <lineage>
        <taxon>Bacteria</taxon>
        <taxon>Pseudomonadati</taxon>
        <taxon>Pseudomonadota</taxon>
        <taxon>Alphaproteobacteria</taxon>
        <taxon>Emcibacterales</taxon>
        <taxon>Emcibacteraceae</taxon>
        <taxon>Paremcibacter</taxon>
    </lineage>
</organism>
<reference evidence="3 4" key="1">
    <citation type="submission" date="2017-10" db="EMBL/GenBank/DDBJ databases">
        <title>Frigbacter circumglobatus gen. nov. sp. nov., isolated from sediment cultured in situ.</title>
        <authorList>
            <person name="Zhao Z."/>
        </authorList>
    </citation>
    <scope>NUCLEOTIDE SEQUENCE [LARGE SCALE GENOMIC DNA]</scope>
    <source>
        <strain evidence="3 4">ZYL</strain>
    </source>
</reference>
<dbReference type="SUPFAM" id="SSF74653">
    <property type="entry name" value="TolA/TonB C-terminal domain"/>
    <property type="match status" value="1"/>
</dbReference>
<dbReference type="OrthoDB" id="7161229at2"/>
<gene>
    <name evidence="3" type="ORF">CRD36_03465</name>
</gene>
<evidence type="ECO:0008006" key="5">
    <source>
        <dbReference type="Google" id="ProtNLM"/>
    </source>
</evidence>
<evidence type="ECO:0000256" key="2">
    <source>
        <dbReference type="SAM" id="Phobius"/>
    </source>
</evidence>
<evidence type="ECO:0000313" key="3">
    <source>
        <dbReference type="EMBL" id="PHZ85753.1"/>
    </source>
</evidence>
<dbReference type="AlphaFoldDB" id="A0A2G4YTY2"/>
<keyword evidence="2" id="KW-0812">Transmembrane</keyword>
<evidence type="ECO:0000256" key="1">
    <source>
        <dbReference type="SAM" id="MobiDB-lite"/>
    </source>
</evidence>
<dbReference type="Proteomes" id="UP000229730">
    <property type="component" value="Unassembled WGS sequence"/>
</dbReference>
<accession>A0A2G4YTY2</accession>
<protein>
    <recommendedName>
        <fullName evidence="5">Protein TolA</fullName>
    </recommendedName>
</protein>